<dbReference type="EMBL" id="JBBNAE010000004">
    <property type="protein sequence ID" value="KAK9130508.1"/>
    <property type="molecule type" value="Genomic_DNA"/>
</dbReference>
<gene>
    <name evidence="2" type="ORF">Sjap_010995</name>
</gene>
<feature type="compositionally biased region" description="Basic and acidic residues" evidence="1">
    <location>
        <begin position="22"/>
        <end position="48"/>
    </location>
</feature>
<proteinExistence type="predicted"/>
<comment type="caution">
    <text evidence="2">The sequence shown here is derived from an EMBL/GenBank/DDBJ whole genome shotgun (WGS) entry which is preliminary data.</text>
</comment>
<evidence type="ECO:0000313" key="2">
    <source>
        <dbReference type="EMBL" id="KAK9130508.1"/>
    </source>
</evidence>
<dbReference type="AlphaFoldDB" id="A0AAP0P4N2"/>
<feature type="compositionally biased region" description="Basic and acidic residues" evidence="1">
    <location>
        <begin position="57"/>
        <end position="100"/>
    </location>
</feature>
<sequence length="118" mass="13854">MHLLKMAIERRSKWRATSKLNSRGDHGERSRDSEVERREEQSEVETAKSRQQSPDSEVERREEQSEVERREEQSEETAKSRGEEQSEREEQSEEREERGAEGYISVIKCTRASAKRTG</sequence>
<protein>
    <submittedName>
        <fullName evidence="2">Uncharacterized protein</fullName>
    </submittedName>
</protein>
<keyword evidence="3" id="KW-1185">Reference proteome</keyword>
<dbReference type="Proteomes" id="UP001417504">
    <property type="component" value="Unassembled WGS sequence"/>
</dbReference>
<evidence type="ECO:0000256" key="1">
    <source>
        <dbReference type="SAM" id="MobiDB-lite"/>
    </source>
</evidence>
<reference evidence="2 3" key="1">
    <citation type="submission" date="2024-01" db="EMBL/GenBank/DDBJ databases">
        <title>Genome assemblies of Stephania.</title>
        <authorList>
            <person name="Yang L."/>
        </authorList>
    </citation>
    <scope>NUCLEOTIDE SEQUENCE [LARGE SCALE GENOMIC DNA]</scope>
    <source>
        <strain evidence="2">QJT</strain>
        <tissue evidence="2">Leaf</tissue>
    </source>
</reference>
<feature type="region of interest" description="Disordered" evidence="1">
    <location>
        <begin position="1"/>
        <end position="118"/>
    </location>
</feature>
<organism evidence="2 3">
    <name type="scientific">Stephania japonica</name>
    <dbReference type="NCBI Taxonomy" id="461633"/>
    <lineage>
        <taxon>Eukaryota</taxon>
        <taxon>Viridiplantae</taxon>
        <taxon>Streptophyta</taxon>
        <taxon>Embryophyta</taxon>
        <taxon>Tracheophyta</taxon>
        <taxon>Spermatophyta</taxon>
        <taxon>Magnoliopsida</taxon>
        <taxon>Ranunculales</taxon>
        <taxon>Menispermaceae</taxon>
        <taxon>Menispermoideae</taxon>
        <taxon>Cissampelideae</taxon>
        <taxon>Stephania</taxon>
    </lineage>
</organism>
<evidence type="ECO:0000313" key="3">
    <source>
        <dbReference type="Proteomes" id="UP001417504"/>
    </source>
</evidence>
<accession>A0AAP0P4N2</accession>
<name>A0AAP0P4N2_9MAGN</name>